<keyword evidence="7" id="KW-1185">Reference proteome</keyword>
<dbReference type="Gene3D" id="1.10.10.60">
    <property type="entry name" value="Homeodomain-like"/>
    <property type="match status" value="1"/>
</dbReference>
<dbReference type="Proteomes" id="UP001597508">
    <property type="component" value="Unassembled WGS sequence"/>
</dbReference>
<evidence type="ECO:0000256" key="2">
    <source>
        <dbReference type="ARBA" id="ARBA00023125"/>
    </source>
</evidence>
<dbReference type="SMART" id="SM00342">
    <property type="entry name" value="HTH_ARAC"/>
    <property type="match status" value="1"/>
</dbReference>
<dbReference type="SUPFAM" id="SSF46689">
    <property type="entry name" value="Homeodomain-like"/>
    <property type="match status" value="1"/>
</dbReference>
<protein>
    <submittedName>
        <fullName evidence="6">Helix-turn-helix domain-containing protein</fullName>
    </submittedName>
</protein>
<proteinExistence type="predicted"/>
<dbReference type="InterPro" id="IPR018060">
    <property type="entry name" value="HTH_AraC"/>
</dbReference>
<evidence type="ECO:0000313" key="6">
    <source>
        <dbReference type="EMBL" id="MFD2568490.1"/>
    </source>
</evidence>
<dbReference type="EMBL" id="JBHULH010000011">
    <property type="protein sequence ID" value="MFD2568490.1"/>
    <property type="molecule type" value="Genomic_DNA"/>
</dbReference>
<dbReference type="PANTHER" id="PTHR43280">
    <property type="entry name" value="ARAC-FAMILY TRANSCRIPTIONAL REGULATOR"/>
    <property type="match status" value="1"/>
</dbReference>
<dbReference type="Pfam" id="PF12833">
    <property type="entry name" value="HTH_18"/>
    <property type="match status" value="1"/>
</dbReference>
<reference evidence="7" key="1">
    <citation type="journal article" date="2019" name="Int. J. Syst. Evol. Microbiol.">
        <title>The Global Catalogue of Microorganisms (GCM) 10K type strain sequencing project: providing services to taxonomists for standard genome sequencing and annotation.</title>
        <authorList>
            <consortium name="The Broad Institute Genomics Platform"/>
            <consortium name="The Broad Institute Genome Sequencing Center for Infectious Disease"/>
            <person name="Wu L."/>
            <person name="Ma J."/>
        </authorList>
    </citation>
    <scope>NUCLEOTIDE SEQUENCE [LARGE SCALE GENOMIC DNA]</scope>
    <source>
        <strain evidence="7">KCTC 52127</strain>
    </source>
</reference>
<keyword evidence="4" id="KW-0472">Membrane</keyword>
<evidence type="ECO:0000256" key="4">
    <source>
        <dbReference type="SAM" id="Phobius"/>
    </source>
</evidence>
<keyword evidence="1" id="KW-0805">Transcription regulation</keyword>
<dbReference type="PANTHER" id="PTHR43280:SF2">
    <property type="entry name" value="HTH-TYPE TRANSCRIPTIONAL REGULATOR EXSA"/>
    <property type="match status" value="1"/>
</dbReference>
<keyword evidence="3" id="KW-0804">Transcription</keyword>
<dbReference type="PROSITE" id="PS01124">
    <property type="entry name" value="HTH_ARAC_FAMILY_2"/>
    <property type="match status" value="1"/>
</dbReference>
<evidence type="ECO:0000259" key="5">
    <source>
        <dbReference type="PROSITE" id="PS01124"/>
    </source>
</evidence>
<feature type="domain" description="HTH araC/xylS-type" evidence="5">
    <location>
        <begin position="242"/>
        <end position="350"/>
    </location>
</feature>
<feature type="transmembrane region" description="Helical" evidence="4">
    <location>
        <begin position="7"/>
        <end position="29"/>
    </location>
</feature>
<feature type="transmembrane region" description="Helical" evidence="4">
    <location>
        <begin position="103"/>
        <end position="132"/>
    </location>
</feature>
<keyword evidence="4" id="KW-0812">Transmembrane</keyword>
<keyword evidence="4" id="KW-1133">Transmembrane helix</keyword>
<sequence length="353" mass="41674">MNITWDTIYLAIQIVVSAQLFLGIVLNIFELKTRNLLLAYSCLLIVYTYNVFFSYDLNNWYLNKSLHIVASYIYFGPTLYLYLKSLQLEGATNSKELLKHYVLPFSFCLTYNIVQFPYYAFVIYAFLLFYSVKSYGVYKQVNSILSGTLKKRFHWFIGITFVYLVLDTPMLILEDLAILDVSPFVGIYPVVNEFFYSFIHYPILFAHFFVLSLYTITEIPRFKKYFLSKSLKESGVDLTTQKAVRKHLQQLFDEEKIYIDSELSLDKLSKLLELEKSLVSKLLRETYKKGYNEFINEYRIEEFKRLLHNSQYQNYDLVGLANESGFKSKATFFRVFKELEGMTPNQYKKKITS</sequence>
<evidence type="ECO:0000256" key="3">
    <source>
        <dbReference type="ARBA" id="ARBA00023163"/>
    </source>
</evidence>
<feature type="transmembrane region" description="Helical" evidence="4">
    <location>
        <begin position="153"/>
        <end position="174"/>
    </location>
</feature>
<organism evidence="6 7">
    <name type="scientific">Pseudotenacibaculum haliotis</name>
    <dbReference type="NCBI Taxonomy" id="1862138"/>
    <lineage>
        <taxon>Bacteria</taxon>
        <taxon>Pseudomonadati</taxon>
        <taxon>Bacteroidota</taxon>
        <taxon>Flavobacteriia</taxon>
        <taxon>Flavobacteriales</taxon>
        <taxon>Flavobacteriaceae</taxon>
        <taxon>Pseudotenacibaculum</taxon>
    </lineage>
</organism>
<evidence type="ECO:0000256" key="1">
    <source>
        <dbReference type="ARBA" id="ARBA00023015"/>
    </source>
</evidence>
<feature type="transmembrane region" description="Helical" evidence="4">
    <location>
        <begin position="35"/>
        <end position="53"/>
    </location>
</feature>
<dbReference type="RefSeq" id="WP_379667196.1">
    <property type="nucleotide sequence ID" value="NZ_JBHULH010000011.1"/>
</dbReference>
<comment type="caution">
    <text evidence="6">The sequence shown here is derived from an EMBL/GenBank/DDBJ whole genome shotgun (WGS) entry which is preliminary data.</text>
</comment>
<gene>
    <name evidence="6" type="ORF">ACFSRZ_14025</name>
</gene>
<dbReference type="InterPro" id="IPR009057">
    <property type="entry name" value="Homeodomain-like_sf"/>
</dbReference>
<accession>A0ABW5LUN7</accession>
<feature type="transmembrane region" description="Helical" evidence="4">
    <location>
        <begin position="194"/>
        <end position="216"/>
    </location>
</feature>
<keyword evidence="2" id="KW-0238">DNA-binding</keyword>
<name>A0ABW5LUN7_9FLAO</name>
<evidence type="ECO:0000313" key="7">
    <source>
        <dbReference type="Proteomes" id="UP001597508"/>
    </source>
</evidence>